<dbReference type="SUPFAM" id="SSF56935">
    <property type="entry name" value="Porins"/>
    <property type="match status" value="1"/>
</dbReference>
<dbReference type="Proteomes" id="UP000610558">
    <property type="component" value="Unassembled WGS sequence"/>
</dbReference>
<gene>
    <name evidence="1" type="ORF">IB286_07915</name>
</gene>
<dbReference type="InterPro" id="IPR045748">
    <property type="entry name" value="DcaP"/>
</dbReference>
<dbReference type="EMBL" id="JACXLD010000003">
    <property type="protein sequence ID" value="MBD2858938.1"/>
    <property type="molecule type" value="Genomic_DNA"/>
</dbReference>
<organism evidence="1 2">
    <name type="scientific">Spongiibacter pelagi</name>
    <dbReference type="NCBI Taxonomy" id="2760804"/>
    <lineage>
        <taxon>Bacteria</taxon>
        <taxon>Pseudomonadati</taxon>
        <taxon>Pseudomonadota</taxon>
        <taxon>Gammaproteobacteria</taxon>
        <taxon>Cellvibrionales</taxon>
        <taxon>Spongiibacteraceae</taxon>
        <taxon>Spongiibacter</taxon>
    </lineage>
</organism>
<proteinExistence type="predicted"/>
<sequence length="409" mass="44057">MPLAVAAALPTVAQAESLEERVARLEAQLAEKEASKSSTEYSFGGYIKLDAIYSSYSSGERATATVGDDFLVASTIPVGGSSGDTHLDMQAKHSRLWFKTKTQTDAGEISSHIEMDFGVNQIGDERISNSSVSRVRHAFVKWQYDKNSSLLAGQSWTTFFNVASLPETLDFVGPVGTIFERQAQIRWTQGVGNGAVMFALENPSSGLLSGGAAVGGSAYDNNSMPDVVLRYDGKAGDLAYSVAAVGREIAYKEASTTFTGDDSTMAYGVSFSGKWMLGKDDIKFQLNAGTLGRYMGLQTYRDGVIEANGDIELIDAVGGFIAYRHFWSDKLRSSFVYSATSADNPQSVQGGSTPESYNSIHTNLLYSPTAKLTLGAEYIFAEKTIEGQGANGEDSGDMDRVQFSVKYDF</sequence>
<accession>A0A927C2F8</accession>
<keyword evidence="2" id="KW-1185">Reference proteome</keyword>
<name>A0A927C2F8_9GAMM</name>
<dbReference type="Pfam" id="PF19577">
    <property type="entry name" value="DcaP"/>
    <property type="match status" value="1"/>
</dbReference>
<evidence type="ECO:0008006" key="3">
    <source>
        <dbReference type="Google" id="ProtNLM"/>
    </source>
</evidence>
<comment type="caution">
    <text evidence="1">The sequence shown here is derived from an EMBL/GenBank/DDBJ whole genome shotgun (WGS) entry which is preliminary data.</text>
</comment>
<protein>
    <recommendedName>
        <fullName evidence="3">Porin</fullName>
    </recommendedName>
</protein>
<dbReference type="AlphaFoldDB" id="A0A927C2F8"/>
<evidence type="ECO:0000313" key="2">
    <source>
        <dbReference type="Proteomes" id="UP000610558"/>
    </source>
</evidence>
<reference evidence="1" key="1">
    <citation type="submission" date="2020-09" db="EMBL/GenBank/DDBJ databases">
        <authorList>
            <person name="Yoon J.-W."/>
        </authorList>
    </citation>
    <scope>NUCLEOTIDE SEQUENCE</scope>
    <source>
        <strain evidence="1">KMU-158</strain>
    </source>
</reference>
<evidence type="ECO:0000313" key="1">
    <source>
        <dbReference type="EMBL" id="MBD2858938.1"/>
    </source>
</evidence>